<dbReference type="EMBL" id="UYWY01023364">
    <property type="protein sequence ID" value="VDM47472.1"/>
    <property type="molecule type" value="Genomic_DNA"/>
</dbReference>
<sequence>MVSNVPAQQILIGNWLQMFPWTRSAERAIDIEFSEPTWHHVADEVSRTNKGLAERITELHRNLCSKFPRIEDFMSGKAVMYELINNMMMSSKMRWIRTLTSFAFLADFEREELIEVFPWIKDLWESSFLVRGETQIWHLRSVNAMFEHRTPQIHALVGELKASCSA</sequence>
<dbReference type="Proteomes" id="UP000050794">
    <property type="component" value="Unassembled WGS sequence"/>
</dbReference>
<proteinExistence type="predicted"/>
<dbReference type="AlphaFoldDB" id="A0A183V5Y1"/>
<keyword evidence="2" id="KW-1185">Reference proteome</keyword>
<evidence type="ECO:0000313" key="3">
    <source>
        <dbReference type="WBParaSite" id="TCNE_0001615201-mRNA-1"/>
    </source>
</evidence>
<organism evidence="2 3">
    <name type="scientific">Toxocara canis</name>
    <name type="common">Canine roundworm</name>
    <dbReference type="NCBI Taxonomy" id="6265"/>
    <lineage>
        <taxon>Eukaryota</taxon>
        <taxon>Metazoa</taxon>
        <taxon>Ecdysozoa</taxon>
        <taxon>Nematoda</taxon>
        <taxon>Chromadorea</taxon>
        <taxon>Rhabditida</taxon>
        <taxon>Spirurina</taxon>
        <taxon>Ascaridomorpha</taxon>
        <taxon>Ascaridoidea</taxon>
        <taxon>Toxocaridae</taxon>
        <taxon>Toxocara</taxon>
    </lineage>
</organism>
<dbReference type="WBParaSite" id="TCNE_0001615201-mRNA-1">
    <property type="protein sequence ID" value="TCNE_0001615201-mRNA-1"/>
    <property type="gene ID" value="TCNE_0001615201"/>
</dbReference>
<evidence type="ECO:0000313" key="2">
    <source>
        <dbReference type="Proteomes" id="UP000050794"/>
    </source>
</evidence>
<protein>
    <submittedName>
        <fullName evidence="3">Cucumopine_C domain-containing protein</fullName>
    </submittedName>
</protein>
<accession>A0A183V5Y1</accession>
<reference evidence="1 2" key="2">
    <citation type="submission" date="2018-11" db="EMBL/GenBank/DDBJ databases">
        <authorList>
            <consortium name="Pathogen Informatics"/>
        </authorList>
    </citation>
    <scope>NUCLEOTIDE SEQUENCE [LARGE SCALE GENOMIC DNA]</scope>
</reference>
<reference evidence="3" key="1">
    <citation type="submission" date="2016-06" db="UniProtKB">
        <authorList>
            <consortium name="WormBaseParasite"/>
        </authorList>
    </citation>
    <scope>IDENTIFICATION</scope>
</reference>
<gene>
    <name evidence="1" type="ORF">TCNE_LOCUS16151</name>
</gene>
<name>A0A183V5Y1_TOXCA</name>
<evidence type="ECO:0000313" key="1">
    <source>
        <dbReference type="EMBL" id="VDM47472.1"/>
    </source>
</evidence>